<dbReference type="Pfam" id="PF17674">
    <property type="entry name" value="HHH_9"/>
    <property type="match status" value="1"/>
</dbReference>
<dbReference type="Pfam" id="PF16921">
    <property type="entry name" value="Tex_YqgF"/>
    <property type="match status" value="2"/>
</dbReference>
<feature type="compositionally biased region" description="Basic residues" evidence="1">
    <location>
        <begin position="372"/>
        <end position="386"/>
    </location>
</feature>
<dbReference type="GO" id="GO:0003735">
    <property type="term" value="F:structural constituent of ribosome"/>
    <property type="evidence" value="ECO:0007669"/>
    <property type="project" value="TreeGrafter"/>
</dbReference>
<dbReference type="Gene3D" id="3.30.420.140">
    <property type="entry name" value="YqgF/RNase H-like domain"/>
    <property type="match status" value="1"/>
</dbReference>
<sequence>MEEHADVDLGRLAQDLQLKRRQVEAAVRLLDEGNTAPFMARFRKEETGNLGEEQIREVQHRVAKLRQLAERRQTILRTLEAQGNLTDELRTAIAGATSPKRLEDLYLPFKPKKQTLATQARERGLGPLASAIWTNDEIVRNFDEVLEQSVDAERQLATTADVRDGLKHILAEMIAENAEVREAARIAVWEGRIVTTRSGSGDPPPAKVEPSGEDDAGHPDVDHTQGEFRNYFSYNEPLRQVPPHRILAINRGEKLGIIKVRIDVERPKIIEAIRSRLPLEDHPHAAFLIECAEDGLDRLLLRSLEREVRTELTDVAEEHAIGVFARNLRNLLLQPPIRDKRVLAIDPGYRTGCKYAVLDEIGNPLAEGVFHPHARRKKKRKKRKRSGDRSTPTAAATPDGAIDAVSSVSDAESIVIMTEAPQSYETLISTTDVATAPLESLPTESPLENAPQPTGEVESSSPETQSEEEKKPTGDDDSESSPPILPADSFHRSTDDESDEPDQTPLEDMVSKEPEPKSEPTSEAIAEPTSEVIAGPTSEAATDSTSEAATDATSEAATDATSEAATDATSEAATDSTSEAATDATSEAATDSTSEAATDSTSEAIPEPTAGPASESEPTETTPEPATPAAPEEQPAPTTAESPVAETAPEGAPSESPEPSAPEPAAADDGAASESTPVAEGSSTPPPTEGHEGEEPPMPQLSEDVDNQMPRRERAKRLIAELCRLHRVSVVAIGNGSACRETEELIAEVISDGLADFEYCIVNEAGAAAYSTSAIGREEFPNLDATARGTISIGRRLQDPLSELVKIDPQNIGVGLYQHDINPKLLREKLSEVVESCVNYVGVDLNTASVPLLQYVSGLNQLRARNIVEYRKEQGPFPNREKLKEVPGVGPAVFTQAAGFLKITGSDQPFDGTWIHPESYSTAEKILEQLQETPATISDRSRTDEVTQKLAELDREATSAAITVSVTTVDDLVANLARPGRDPREDLPGPIFRRGILKLEDLSPEMELRGTVLNVVDFGVFVDVGLKDSALVHISQMADRFVRSPHDLVSVGNIVTTWVLSVDLDRRRVSLTMIPPEQREQRRERRPKRGRKPQQSPQASEQSDQQETRTEGRSGGRGRRPSQRPQGRGQQRRRPQTASPPSVTGKLQRSSAPGAEAYSTRSKRRDKVELSDEALEGKQVLHTFGELKALFEAKKDEPDDTKDKKGKKGKKPPEKKDDDTKAAESE</sequence>
<feature type="region of interest" description="Disordered" evidence="1">
    <location>
        <begin position="1191"/>
        <end position="1226"/>
    </location>
</feature>
<keyword evidence="4" id="KW-1185">Reference proteome</keyword>
<dbReference type="Gene3D" id="2.40.50.140">
    <property type="entry name" value="Nucleic acid-binding proteins"/>
    <property type="match status" value="1"/>
</dbReference>
<dbReference type="EMBL" id="CP036279">
    <property type="protein sequence ID" value="QDU60909.1"/>
    <property type="molecule type" value="Genomic_DNA"/>
</dbReference>
<feature type="compositionally biased region" description="Low complexity" evidence="1">
    <location>
        <begin position="537"/>
        <end position="604"/>
    </location>
</feature>
<dbReference type="PANTHER" id="PTHR10724">
    <property type="entry name" value="30S RIBOSOMAL PROTEIN S1"/>
    <property type="match status" value="1"/>
</dbReference>
<dbReference type="PANTHER" id="PTHR10724:SF10">
    <property type="entry name" value="S1 RNA-BINDING DOMAIN-CONTAINING PROTEIN 1"/>
    <property type="match status" value="1"/>
</dbReference>
<feature type="compositionally biased region" description="Basic and acidic residues" evidence="1">
    <location>
        <begin position="1191"/>
        <end position="1203"/>
    </location>
</feature>
<dbReference type="Gene3D" id="1.10.10.650">
    <property type="entry name" value="RuvA domain 2-like"/>
    <property type="match status" value="1"/>
</dbReference>
<dbReference type="InterPro" id="IPR023319">
    <property type="entry name" value="Tex-like_HTH_dom_sf"/>
</dbReference>
<feature type="region of interest" description="Disordered" evidence="1">
    <location>
        <begin position="195"/>
        <end position="225"/>
    </location>
</feature>
<dbReference type="KEGG" id="knv:Pan216_17620"/>
<dbReference type="PROSITE" id="PS50126">
    <property type="entry name" value="S1"/>
    <property type="match status" value="1"/>
</dbReference>
<gene>
    <name evidence="3" type="primary">rpsA_1</name>
    <name evidence="3" type="ORF">Pan216_17620</name>
</gene>
<dbReference type="InterPro" id="IPR012340">
    <property type="entry name" value="NA-bd_OB-fold"/>
</dbReference>
<feature type="compositionally biased region" description="Low complexity" evidence="1">
    <location>
        <begin position="612"/>
        <end position="676"/>
    </location>
</feature>
<dbReference type="SUPFAM" id="SSF53098">
    <property type="entry name" value="Ribonuclease H-like"/>
    <property type="match status" value="2"/>
</dbReference>
<dbReference type="InterPro" id="IPR055179">
    <property type="entry name" value="Tex-like_central_region"/>
</dbReference>
<dbReference type="RefSeq" id="WP_419193411.1">
    <property type="nucleotide sequence ID" value="NZ_CP036279.1"/>
</dbReference>
<dbReference type="Proteomes" id="UP000317093">
    <property type="component" value="Chromosome"/>
</dbReference>
<dbReference type="InterPro" id="IPR018974">
    <property type="entry name" value="Tex-like_N"/>
</dbReference>
<dbReference type="Gene3D" id="1.10.3500.10">
    <property type="entry name" value="Tex N-terminal region-like"/>
    <property type="match status" value="1"/>
</dbReference>
<dbReference type="InterPro" id="IPR010994">
    <property type="entry name" value="RuvA_2-like"/>
</dbReference>
<feature type="region of interest" description="Disordered" evidence="1">
    <location>
        <begin position="1073"/>
        <end position="1177"/>
    </location>
</feature>
<dbReference type="SUPFAM" id="SSF47781">
    <property type="entry name" value="RuvA domain 2-like"/>
    <property type="match status" value="2"/>
</dbReference>
<dbReference type="AlphaFoldDB" id="A0A518B1Q3"/>
<dbReference type="Pfam" id="PF09371">
    <property type="entry name" value="Tex_N"/>
    <property type="match status" value="1"/>
</dbReference>
<dbReference type="FunFam" id="1.10.10.650:FF:000001">
    <property type="entry name" value="S1 RNA-binding domain 1"/>
    <property type="match status" value="1"/>
</dbReference>
<dbReference type="SUPFAM" id="SSF158832">
    <property type="entry name" value="Tex N-terminal region-like"/>
    <property type="match status" value="1"/>
</dbReference>
<accession>A0A518B1Q3</accession>
<name>A0A518B1Q3_9BACT</name>
<feature type="compositionally biased region" description="Basic and acidic residues" evidence="1">
    <location>
        <begin position="1211"/>
        <end position="1226"/>
    </location>
</feature>
<evidence type="ECO:0000256" key="1">
    <source>
        <dbReference type="SAM" id="MobiDB-lite"/>
    </source>
</evidence>
<dbReference type="InterPro" id="IPR023323">
    <property type="entry name" value="Tex-like_dom_sf"/>
</dbReference>
<dbReference type="Pfam" id="PF22706">
    <property type="entry name" value="Tex_central_region"/>
    <property type="match status" value="1"/>
</dbReference>
<dbReference type="FunFam" id="2.40.50.140:FF:000051">
    <property type="entry name" value="RNA-binding transcriptional accessory protein"/>
    <property type="match status" value="1"/>
</dbReference>
<dbReference type="InterPro" id="IPR050437">
    <property type="entry name" value="Ribos_protein_bS1-like"/>
</dbReference>
<dbReference type="InterPro" id="IPR041692">
    <property type="entry name" value="HHH_9"/>
</dbReference>
<proteinExistence type="predicted"/>
<feature type="compositionally biased region" description="Basic and acidic residues" evidence="1">
    <location>
        <begin position="509"/>
        <end position="520"/>
    </location>
</feature>
<dbReference type="Pfam" id="PF12836">
    <property type="entry name" value="HHH_3"/>
    <property type="match status" value="1"/>
</dbReference>
<evidence type="ECO:0000313" key="3">
    <source>
        <dbReference type="EMBL" id="QDU60909.1"/>
    </source>
</evidence>
<keyword evidence="3" id="KW-0689">Ribosomal protein</keyword>
<dbReference type="GO" id="GO:0006412">
    <property type="term" value="P:translation"/>
    <property type="evidence" value="ECO:0007669"/>
    <property type="project" value="TreeGrafter"/>
</dbReference>
<dbReference type="GO" id="GO:0003729">
    <property type="term" value="F:mRNA binding"/>
    <property type="evidence" value="ECO:0007669"/>
    <property type="project" value="TreeGrafter"/>
</dbReference>
<feature type="domain" description="S1 motif" evidence="2">
    <location>
        <begin position="1005"/>
        <end position="1074"/>
    </location>
</feature>
<dbReference type="FunFam" id="1.10.150.310:FF:000002">
    <property type="entry name" value="Putative transcription modulator/accessory protein"/>
    <property type="match status" value="1"/>
</dbReference>
<dbReference type="InterPro" id="IPR037027">
    <property type="entry name" value="YqgF/RNaseH-like_dom_sf"/>
</dbReference>
<dbReference type="GO" id="GO:0005737">
    <property type="term" value="C:cytoplasm"/>
    <property type="evidence" value="ECO:0007669"/>
    <property type="project" value="UniProtKB-ARBA"/>
</dbReference>
<reference evidence="3 4" key="1">
    <citation type="submission" date="2019-02" db="EMBL/GenBank/DDBJ databases">
        <title>Deep-cultivation of Planctomycetes and their phenomic and genomic characterization uncovers novel biology.</title>
        <authorList>
            <person name="Wiegand S."/>
            <person name="Jogler M."/>
            <person name="Boedeker C."/>
            <person name="Pinto D."/>
            <person name="Vollmers J."/>
            <person name="Rivas-Marin E."/>
            <person name="Kohn T."/>
            <person name="Peeters S.H."/>
            <person name="Heuer A."/>
            <person name="Rast P."/>
            <person name="Oberbeckmann S."/>
            <person name="Bunk B."/>
            <person name="Jeske O."/>
            <person name="Meyerdierks A."/>
            <person name="Storesund J.E."/>
            <person name="Kallscheuer N."/>
            <person name="Luecker S."/>
            <person name="Lage O.M."/>
            <person name="Pohl T."/>
            <person name="Merkel B.J."/>
            <person name="Hornburger P."/>
            <person name="Mueller R.-W."/>
            <person name="Bruemmer F."/>
            <person name="Labrenz M."/>
            <person name="Spormann A.M."/>
            <person name="Op den Camp H."/>
            <person name="Overmann J."/>
            <person name="Amann R."/>
            <person name="Jetten M.S.M."/>
            <person name="Mascher T."/>
            <person name="Medema M.H."/>
            <person name="Devos D.P."/>
            <person name="Kaster A.-K."/>
            <person name="Ovreas L."/>
            <person name="Rohde M."/>
            <person name="Galperin M.Y."/>
            <person name="Jogler C."/>
        </authorList>
    </citation>
    <scope>NUCLEOTIDE SEQUENCE [LARGE SCALE GENOMIC DNA]</scope>
    <source>
        <strain evidence="3 4">Pan216</strain>
    </source>
</reference>
<protein>
    <submittedName>
        <fullName evidence="3">30S ribosomal protein S1</fullName>
    </submittedName>
</protein>
<dbReference type="InterPro" id="IPR003029">
    <property type="entry name" value="S1_domain"/>
</dbReference>
<dbReference type="SMART" id="SM00316">
    <property type="entry name" value="S1"/>
    <property type="match status" value="1"/>
</dbReference>
<feature type="compositionally biased region" description="Polar residues" evidence="1">
    <location>
        <begin position="1139"/>
        <end position="1151"/>
    </location>
</feature>
<keyword evidence="3" id="KW-0687">Ribonucleoprotein</keyword>
<dbReference type="InterPro" id="IPR032639">
    <property type="entry name" value="Tex_YqgF"/>
</dbReference>
<evidence type="ECO:0000259" key="2">
    <source>
        <dbReference type="PROSITE" id="PS50126"/>
    </source>
</evidence>
<organism evidence="3 4">
    <name type="scientific">Kolteria novifilia</name>
    <dbReference type="NCBI Taxonomy" id="2527975"/>
    <lineage>
        <taxon>Bacteria</taxon>
        <taxon>Pseudomonadati</taxon>
        <taxon>Planctomycetota</taxon>
        <taxon>Planctomycetia</taxon>
        <taxon>Kolteriales</taxon>
        <taxon>Kolteriaceae</taxon>
        <taxon>Kolteria</taxon>
    </lineage>
</organism>
<feature type="region of interest" description="Disordered" evidence="1">
    <location>
        <begin position="369"/>
        <end position="401"/>
    </location>
</feature>
<evidence type="ECO:0000313" key="4">
    <source>
        <dbReference type="Proteomes" id="UP000317093"/>
    </source>
</evidence>
<dbReference type="GO" id="GO:0005840">
    <property type="term" value="C:ribosome"/>
    <property type="evidence" value="ECO:0007669"/>
    <property type="project" value="UniProtKB-KW"/>
</dbReference>
<dbReference type="SUPFAM" id="SSF50249">
    <property type="entry name" value="Nucleic acid-binding proteins"/>
    <property type="match status" value="1"/>
</dbReference>
<dbReference type="Pfam" id="PF00575">
    <property type="entry name" value="S1"/>
    <property type="match status" value="1"/>
</dbReference>
<dbReference type="GO" id="GO:0006139">
    <property type="term" value="P:nucleobase-containing compound metabolic process"/>
    <property type="evidence" value="ECO:0007669"/>
    <property type="project" value="InterPro"/>
</dbReference>
<feature type="compositionally biased region" description="Basic and acidic residues" evidence="1">
    <location>
        <begin position="215"/>
        <end position="225"/>
    </location>
</feature>
<feature type="region of interest" description="Disordered" evidence="1">
    <location>
        <begin position="441"/>
        <end position="708"/>
    </location>
</feature>
<dbReference type="Gene3D" id="1.10.150.310">
    <property type="entry name" value="Tex RuvX-like domain-like"/>
    <property type="match status" value="1"/>
</dbReference>
<dbReference type="InterPro" id="IPR012337">
    <property type="entry name" value="RNaseH-like_sf"/>
</dbReference>